<comment type="similarity">
    <text evidence="2">Belongs to the EamA transporter family.</text>
</comment>
<evidence type="ECO:0000256" key="6">
    <source>
        <dbReference type="ARBA" id="ARBA00023136"/>
    </source>
</evidence>
<keyword evidence="5 7" id="KW-1133">Transmembrane helix</keyword>
<dbReference type="PANTHER" id="PTHR32322">
    <property type="entry name" value="INNER MEMBRANE TRANSPORTER"/>
    <property type="match status" value="1"/>
</dbReference>
<dbReference type="InterPro" id="IPR037185">
    <property type="entry name" value="EmrE-like"/>
</dbReference>
<dbReference type="PANTHER" id="PTHR32322:SF18">
    <property type="entry name" value="S-ADENOSYLMETHIONINE_S-ADENOSYLHOMOCYSTEINE TRANSPORTER"/>
    <property type="match status" value="1"/>
</dbReference>
<dbReference type="Pfam" id="PF00892">
    <property type="entry name" value="EamA"/>
    <property type="match status" value="2"/>
</dbReference>
<feature type="transmembrane region" description="Helical" evidence="7">
    <location>
        <begin position="217"/>
        <end position="240"/>
    </location>
</feature>
<feature type="transmembrane region" description="Helical" evidence="7">
    <location>
        <begin position="97"/>
        <end position="120"/>
    </location>
</feature>
<comment type="caution">
    <text evidence="9">The sequence shown here is derived from an EMBL/GenBank/DDBJ whole genome shotgun (WGS) entry which is preliminary data.</text>
</comment>
<feature type="transmembrane region" description="Helical" evidence="7">
    <location>
        <begin position="187"/>
        <end position="205"/>
    </location>
</feature>
<dbReference type="Proteomes" id="UP001597506">
    <property type="component" value="Unassembled WGS sequence"/>
</dbReference>
<keyword evidence="10" id="KW-1185">Reference proteome</keyword>
<feature type="transmembrane region" description="Helical" evidence="7">
    <location>
        <begin position="41"/>
        <end position="60"/>
    </location>
</feature>
<protein>
    <submittedName>
        <fullName evidence="9">DMT family transporter</fullName>
    </submittedName>
</protein>
<reference evidence="10" key="1">
    <citation type="journal article" date="2019" name="Int. J. Syst. Evol. Microbiol.">
        <title>The Global Catalogue of Microorganisms (GCM) 10K type strain sequencing project: providing services to taxonomists for standard genome sequencing and annotation.</title>
        <authorList>
            <consortium name="The Broad Institute Genomics Platform"/>
            <consortium name="The Broad Institute Genome Sequencing Center for Infectious Disease"/>
            <person name="Wu L."/>
            <person name="Ma J."/>
        </authorList>
    </citation>
    <scope>NUCLEOTIDE SEQUENCE [LARGE SCALE GENOMIC DNA]</scope>
    <source>
        <strain evidence="10">KCTC 3913</strain>
    </source>
</reference>
<evidence type="ECO:0000256" key="1">
    <source>
        <dbReference type="ARBA" id="ARBA00004651"/>
    </source>
</evidence>
<evidence type="ECO:0000313" key="10">
    <source>
        <dbReference type="Proteomes" id="UP001597506"/>
    </source>
</evidence>
<evidence type="ECO:0000256" key="7">
    <source>
        <dbReference type="SAM" id="Phobius"/>
    </source>
</evidence>
<feature type="transmembrane region" description="Helical" evidence="7">
    <location>
        <begin position="276"/>
        <end position="294"/>
    </location>
</feature>
<evidence type="ECO:0000259" key="8">
    <source>
        <dbReference type="Pfam" id="PF00892"/>
    </source>
</evidence>
<name>A0ABW5RQV2_9BACI</name>
<dbReference type="RefSeq" id="WP_071413377.1">
    <property type="nucleotide sequence ID" value="NZ_JBHUMF010000019.1"/>
</dbReference>
<dbReference type="InterPro" id="IPR000620">
    <property type="entry name" value="EamA_dom"/>
</dbReference>
<feature type="transmembrane region" description="Helical" evidence="7">
    <location>
        <begin position="7"/>
        <end position="29"/>
    </location>
</feature>
<evidence type="ECO:0000256" key="3">
    <source>
        <dbReference type="ARBA" id="ARBA00022475"/>
    </source>
</evidence>
<feature type="transmembrane region" description="Helical" evidence="7">
    <location>
        <begin position="157"/>
        <end position="175"/>
    </location>
</feature>
<feature type="domain" description="EamA" evidence="8">
    <location>
        <begin position="159"/>
        <end position="293"/>
    </location>
</feature>
<keyword evidence="6 7" id="KW-0472">Membrane</keyword>
<accession>A0ABW5RQV2</accession>
<evidence type="ECO:0000256" key="4">
    <source>
        <dbReference type="ARBA" id="ARBA00022692"/>
    </source>
</evidence>
<evidence type="ECO:0000256" key="5">
    <source>
        <dbReference type="ARBA" id="ARBA00022989"/>
    </source>
</evidence>
<dbReference type="SUPFAM" id="SSF103481">
    <property type="entry name" value="Multidrug resistance efflux transporter EmrE"/>
    <property type="match status" value="2"/>
</dbReference>
<evidence type="ECO:0000313" key="9">
    <source>
        <dbReference type="EMBL" id="MFD2680837.1"/>
    </source>
</evidence>
<proteinExistence type="inferred from homology"/>
<gene>
    <name evidence="9" type="ORF">ACFSUL_08755</name>
</gene>
<keyword evidence="3" id="KW-1003">Cell membrane</keyword>
<comment type="subcellular location">
    <subcellularLocation>
        <location evidence="1">Cell membrane</location>
        <topology evidence="1">Multi-pass membrane protein</topology>
    </subcellularLocation>
</comment>
<sequence length="310" mass="33934">MKSSRRLGLIMIISGATLWGISGPMIQWLFDHTSLTSSSYLVVRLLVAGVFILAFLFFTNQNIFGIWKHPSHWIQLIIFSVLGMLGAQYAFVETVHISNAVTATLFQFLGPVLITIYVAIQKKKLPSVIQSLAVIAALSGTYFLITNGSFEDVILSKQAILFGILTAIGFAFYTLHPAKLIKQWGTTVIVGWGMLIGGIVLFLSNQQYAFHHLAKTLTISTFSMLAIIILSGTLSFVFYIGSLKYLTATETGLLSSIEPLVAAIVSITWLNESFGGYQLLGGAFIILAVIFLTIPEKETESSLATEHVSR</sequence>
<evidence type="ECO:0000256" key="2">
    <source>
        <dbReference type="ARBA" id="ARBA00007362"/>
    </source>
</evidence>
<feature type="transmembrane region" description="Helical" evidence="7">
    <location>
        <begin position="252"/>
        <end position="270"/>
    </location>
</feature>
<feature type="domain" description="EamA" evidence="8">
    <location>
        <begin position="7"/>
        <end position="145"/>
    </location>
</feature>
<organism evidence="9 10">
    <name type="scientific">Bacillus seohaeanensis</name>
    <dbReference type="NCBI Taxonomy" id="284580"/>
    <lineage>
        <taxon>Bacteria</taxon>
        <taxon>Bacillati</taxon>
        <taxon>Bacillota</taxon>
        <taxon>Bacilli</taxon>
        <taxon>Bacillales</taxon>
        <taxon>Bacillaceae</taxon>
        <taxon>Bacillus</taxon>
    </lineage>
</organism>
<dbReference type="InterPro" id="IPR050638">
    <property type="entry name" value="AA-Vitamin_Transporters"/>
</dbReference>
<dbReference type="EMBL" id="JBHUMF010000019">
    <property type="protein sequence ID" value="MFD2680837.1"/>
    <property type="molecule type" value="Genomic_DNA"/>
</dbReference>
<keyword evidence="4 7" id="KW-0812">Transmembrane</keyword>
<feature type="transmembrane region" description="Helical" evidence="7">
    <location>
        <begin position="72"/>
        <end position="91"/>
    </location>
</feature>
<feature type="transmembrane region" description="Helical" evidence="7">
    <location>
        <begin position="127"/>
        <end position="145"/>
    </location>
</feature>